<protein>
    <submittedName>
        <fullName evidence="2">Uncharacterized protein</fullName>
    </submittedName>
</protein>
<keyword evidence="1" id="KW-0472">Membrane</keyword>
<proteinExistence type="predicted"/>
<name>X1AUH5_9ZZZZ</name>
<organism evidence="2">
    <name type="scientific">marine sediment metagenome</name>
    <dbReference type="NCBI Taxonomy" id="412755"/>
    <lineage>
        <taxon>unclassified sequences</taxon>
        <taxon>metagenomes</taxon>
        <taxon>ecological metagenomes</taxon>
    </lineage>
</organism>
<evidence type="ECO:0000256" key="1">
    <source>
        <dbReference type="SAM" id="Phobius"/>
    </source>
</evidence>
<keyword evidence="1" id="KW-0812">Transmembrane</keyword>
<feature type="transmembrane region" description="Helical" evidence="1">
    <location>
        <begin position="7"/>
        <end position="40"/>
    </location>
</feature>
<keyword evidence="1" id="KW-1133">Transmembrane helix</keyword>
<comment type="caution">
    <text evidence="2">The sequence shown here is derived from an EMBL/GenBank/DDBJ whole genome shotgun (WGS) entry which is preliminary data.</text>
</comment>
<evidence type="ECO:0000313" key="2">
    <source>
        <dbReference type="EMBL" id="GAG86589.1"/>
    </source>
</evidence>
<accession>X1AUH5</accession>
<dbReference type="EMBL" id="BART01014250">
    <property type="protein sequence ID" value="GAG86589.1"/>
    <property type="molecule type" value="Genomic_DNA"/>
</dbReference>
<feature type="transmembrane region" description="Helical" evidence="1">
    <location>
        <begin position="60"/>
        <end position="83"/>
    </location>
</feature>
<dbReference type="AlphaFoldDB" id="X1AUH5"/>
<gene>
    <name evidence="2" type="ORF">S01H4_28572</name>
</gene>
<feature type="non-terminal residue" evidence="2">
    <location>
        <position position="86"/>
    </location>
</feature>
<sequence length="86" mass="9148">MEKGSILSLISGIIVIAATFLLTWFTVGAANASGIGLIMNLSDYFTNAKAIAILWGVETFVLYIVAACYIFFLASGVLLIIGVKSR</sequence>
<reference evidence="2" key="1">
    <citation type="journal article" date="2014" name="Front. Microbiol.">
        <title>High frequency of phylogenetically diverse reductive dehalogenase-homologous genes in deep subseafloor sedimentary metagenomes.</title>
        <authorList>
            <person name="Kawai M."/>
            <person name="Futagami T."/>
            <person name="Toyoda A."/>
            <person name="Takaki Y."/>
            <person name="Nishi S."/>
            <person name="Hori S."/>
            <person name="Arai W."/>
            <person name="Tsubouchi T."/>
            <person name="Morono Y."/>
            <person name="Uchiyama I."/>
            <person name="Ito T."/>
            <person name="Fujiyama A."/>
            <person name="Inagaki F."/>
            <person name="Takami H."/>
        </authorList>
    </citation>
    <scope>NUCLEOTIDE SEQUENCE</scope>
    <source>
        <strain evidence="2">Expedition CK06-06</strain>
    </source>
</reference>